<dbReference type="SUPFAM" id="SSF53300">
    <property type="entry name" value="vWA-like"/>
    <property type="match status" value="1"/>
</dbReference>
<evidence type="ECO:0000313" key="2">
    <source>
        <dbReference type="EMBL" id="ALH23630.1"/>
    </source>
</evidence>
<dbReference type="GeneID" id="26637080"/>
<dbReference type="KEGG" id="vg:26637080"/>
<dbReference type="OrthoDB" id="5153at10239"/>
<dbReference type="Pfam" id="PF09931">
    <property type="entry name" value="Phage_phiJL001_Gp84_N"/>
    <property type="match status" value="1"/>
</dbReference>
<evidence type="ECO:0000313" key="3">
    <source>
        <dbReference type="Proteomes" id="UP000203193"/>
    </source>
</evidence>
<dbReference type="Gene3D" id="3.40.50.410">
    <property type="entry name" value="von Willebrand factor, type A domain"/>
    <property type="match status" value="1"/>
</dbReference>
<dbReference type="EMBL" id="JQ067089">
    <property type="protein sequence ID" value="ALH23630.1"/>
    <property type="molecule type" value="Genomic_DNA"/>
</dbReference>
<name>A0A0S0N896_9CAUD</name>
<dbReference type="PROSITE" id="PS50234">
    <property type="entry name" value="VWFA"/>
    <property type="match status" value="1"/>
</dbReference>
<proteinExistence type="predicted"/>
<accession>A0A0S0N896</accession>
<dbReference type="CDD" id="cd00198">
    <property type="entry name" value="vWFA"/>
    <property type="match status" value="1"/>
</dbReference>
<dbReference type="Pfam" id="PF09356">
    <property type="entry name" value="Phage_BR0599"/>
    <property type="match status" value="1"/>
</dbReference>
<feature type="domain" description="VWFA" evidence="1">
    <location>
        <begin position="25"/>
        <end position="228"/>
    </location>
</feature>
<sequence>MSAALTELYRFVEMGFVDPFARNNNLYFVLDRSGSMAELVVGTRTRMDIAKQQLIDVLDRLLEISVENGISIDVGVCSFSGAASTTEIVRRGIDATKVEELKAWVAALTPIWEGTAYNYPMQFARNHFLVPSPGWRRACFFITDGVPEPASSADAAASLAADMIARTGLFSKAVDNDVSIYGIAVDLFDTVQLAKLDNTPRDGIQSISSTASQGLYNALLTPDYEEKLVWTYTNAPYEVTYAGEVYAPAAVQHSEVESKEDIARANLDITFDVYNDAARRWMKDSIEAIVTATVWQLHEDDDVSVIWKGRLTGVRPSGVDIKLSFDSIFTSLARPGLGARYQRMCRHALYGRGCKVAKSAHGVQGVPSAAAGAVVTVPEAAGYPDGWFSGGMIETPDGALRFVIGHAGAQLTLMRPMESLIRLFTQQGYGTSYGMIYGGLVVKLYPGCDRSRGTCNSKFNNLENYGGFDWIPTRNPFAGSSIV</sequence>
<protein>
    <submittedName>
        <fullName evidence="2">Virion structural protein</fullName>
    </submittedName>
</protein>
<reference evidence="2 3" key="1">
    <citation type="journal article" date="2012" name="Appl. Environ. Microbiol.">
        <title>High Diversity and Novel Species of Pseudomonas aeruginosa Bacteriophages.</title>
        <authorList>
            <person name="Sepulveda-Robles O."/>
            <person name="Kameyama L."/>
            <person name="Guarneros G."/>
        </authorList>
    </citation>
    <scope>NUCLEOTIDE SEQUENCE [LARGE SCALE GENOMIC DNA]</scope>
</reference>
<keyword evidence="3" id="KW-1185">Reference proteome</keyword>
<dbReference type="SMART" id="SM00327">
    <property type="entry name" value="VWA"/>
    <property type="match status" value="1"/>
</dbReference>
<dbReference type="InterPro" id="IPR002035">
    <property type="entry name" value="VWF_A"/>
</dbReference>
<dbReference type="InterPro" id="IPR036465">
    <property type="entry name" value="vWFA_dom_sf"/>
</dbReference>
<dbReference type="InterPro" id="IPR018964">
    <property type="entry name" value="Phage_phiJL001_Gp84_C"/>
</dbReference>
<organism evidence="2 3">
    <name type="scientific">Pseudomonas phage PaMx28</name>
    <dbReference type="NCBI Taxonomy" id="1175659"/>
    <lineage>
        <taxon>Viruses</taxon>
        <taxon>Duplodnaviria</taxon>
        <taxon>Heunggongvirae</taxon>
        <taxon>Uroviricota</taxon>
        <taxon>Caudoviricetes</taxon>
        <taxon>Mesyanzhinovviridae</taxon>
        <taxon>Bradleyvirinae</taxon>
        <taxon>Pamexvirus</taxon>
        <taxon>Pamexvirus PaMx28</taxon>
    </lineage>
</organism>
<dbReference type="Proteomes" id="UP000203193">
    <property type="component" value="Segment"/>
</dbReference>
<gene>
    <name evidence="2" type="ORF">PaMx28_30</name>
</gene>
<dbReference type="RefSeq" id="YP_009210642.1">
    <property type="nucleotide sequence ID" value="NC_028931.1"/>
</dbReference>
<dbReference type="Pfam" id="PF00092">
    <property type="entry name" value="VWA"/>
    <property type="match status" value="1"/>
</dbReference>
<evidence type="ECO:0000259" key="1">
    <source>
        <dbReference type="PROSITE" id="PS50234"/>
    </source>
</evidence>